<feature type="domain" description="HTH arsR-type" evidence="1">
    <location>
        <begin position="7"/>
        <end position="105"/>
    </location>
</feature>
<gene>
    <name evidence="2" type="ORF">AOB60_08530</name>
</gene>
<name>A0A2N8PPX6_STRNR</name>
<dbReference type="InterPro" id="IPR011991">
    <property type="entry name" value="ArsR-like_HTH"/>
</dbReference>
<dbReference type="Pfam" id="PF01022">
    <property type="entry name" value="HTH_5"/>
    <property type="match status" value="1"/>
</dbReference>
<dbReference type="Proteomes" id="UP000236047">
    <property type="component" value="Unassembled WGS sequence"/>
</dbReference>
<dbReference type="GO" id="GO:0003700">
    <property type="term" value="F:DNA-binding transcription factor activity"/>
    <property type="evidence" value="ECO:0007669"/>
    <property type="project" value="InterPro"/>
</dbReference>
<dbReference type="SUPFAM" id="SSF46785">
    <property type="entry name" value="Winged helix' DNA-binding domain"/>
    <property type="match status" value="1"/>
</dbReference>
<organism evidence="2 3">
    <name type="scientific">Streptomyces noursei</name>
    <name type="common">Streptomyces albulus</name>
    <dbReference type="NCBI Taxonomy" id="1971"/>
    <lineage>
        <taxon>Bacteria</taxon>
        <taxon>Bacillati</taxon>
        <taxon>Actinomycetota</taxon>
        <taxon>Actinomycetes</taxon>
        <taxon>Kitasatosporales</taxon>
        <taxon>Streptomycetaceae</taxon>
        <taxon>Streptomyces</taxon>
    </lineage>
</organism>
<dbReference type="PRINTS" id="PR00778">
    <property type="entry name" value="HTHARSR"/>
</dbReference>
<dbReference type="EMBL" id="LJSN01000002">
    <property type="protein sequence ID" value="PNE43077.1"/>
    <property type="molecule type" value="Genomic_DNA"/>
</dbReference>
<reference evidence="3" key="1">
    <citation type="submission" date="2015-09" db="EMBL/GenBank/DDBJ databases">
        <authorList>
            <person name="Graham D.E."/>
            <person name="Mahan K.M."/>
            <person name="Klingeman D.M."/>
            <person name="Fida T."/>
            <person name="Giannone R.J."/>
            <person name="Hettich R.L."/>
            <person name="Parry R.J."/>
            <person name="Spain J.C."/>
        </authorList>
    </citation>
    <scope>NUCLEOTIDE SEQUENCE [LARGE SCALE GENOMIC DNA]</scope>
    <source>
        <strain evidence="3">JCM 4701</strain>
    </source>
</reference>
<sequence length="119" mass="13281">MPRTLPEPSVDSFDLTVILSALADPGRRTLMRALYDSVDPIDCAILVARVDLGLSNPTISHHYRVLREAGLTRTVADGRKRVVRVRRDDMEYRFPGLLQAILGAPERDGGQAEAREERV</sequence>
<evidence type="ECO:0000259" key="1">
    <source>
        <dbReference type="PROSITE" id="PS50987"/>
    </source>
</evidence>
<protein>
    <submittedName>
        <fullName evidence="2">ArsR family transcriptional regulator</fullName>
    </submittedName>
</protein>
<dbReference type="AlphaFoldDB" id="A0A2N8PPX6"/>
<dbReference type="SMART" id="SM00418">
    <property type="entry name" value="HTH_ARSR"/>
    <property type="match status" value="1"/>
</dbReference>
<proteinExistence type="predicted"/>
<evidence type="ECO:0000313" key="2">
    <source>
        <dbReference type="EMBL" id="PNE43077.1"/>
    </source>
</evidence>
<dbReference type="CDD" id="cd00090">
    <property type="entry name" value="HTH_ARSR"/>
    <property type="match status" value="1"/>
</dbReference>
<dbReference type="Gene3D" id="1.10.10.10">
    <property type="entry name" value="Winged helix-like DNA-binding domain superfamily/Winged helix DNA-binding domain"/>
    <property type="match status" value="1"/>
</dbReference>
<dbReference type="InterPro" id="IPR036388">
    <property type="entry name" value="WH-like_DNA-bd_sf"/>
</dbReference>
<accession>A0A2N8PPX6</accession>
<keyword evidence="3" id="KW-1185">Reference proteome</keyword>
<dbReference type="InterPro" id="IPR001845">
    <property type="entry name" value="HTH_ArsR_DNA-bd_dom"/>
</dbReference>
<dbReference type="InterPro" id="IPR036390">
    <property type="entry name" value="WH_DNA-bd_sf"/>
</dbReference>
<evidence type="ECO:0000313" key="3">
    <source>
        <dbReference type="Proteomes" id="UP000236047"/>
    </source>
</evidence>
<dbReference type="RefSeq" id="WP_073446353.1">
    <property type="nucleotide sequence ID" value="NZ_LJSN01000002.1"/>
</dbReference>
<comment type="caution">
    <text evidence="2">The sequence shown here is derived from an EMBL/GenBank/DDBJ whole genome shotgun (WGS) entry which is preliminary data.</text>
</comment>
<dbReference type="PROSITE" id="PS50987">
    <property type="entry name" value="HTH_ARSR_2"/>
    <property type="match status" value="1"/>
</dbReference>